<organism evidence="1 2">
    <name type="scientific">Halteria grandinella</name>
    <dbReference type="NCBI Taxonomy" id="5974"/>
    <lineage>
        <taxon>Eukaryota</taxon>
        <taxon>Sar</taxon>
        <taxon>Alveolata</taxon>
        <taxon>Ciliophora</taxon>
        <taxon>Intramacronucleata</taxon>
        <taxon>Spirotrichea</taxon>
        <taxon>Stichotrichia</taxon>
        <taxon>Sporadotrichida</taxon>
        <taxon>Halteriidae</taxon>
        <taxon>Halteria</taxon>
    </lineage>
</organism>
<keyword evidence="2" id="KW-1185">Reference proteome</keyword>
<reference evidence="1" key="1">
    <citation type="submission" date="2019-06" db="EMBL/GenBank/DDBJ databases">
        <authorList>
            <person name="Zheng W."/>
        </authorList>
    </citation>
    <scope>NUCLEOTIDE SEQUENCE</scope>
    <source>
        <strain evidence="1">QDHG01</strain>
    </source>
</reference>
<dbReference type="AlphaFoldDB" id="A0A8J8P6H3"/>
<evidence type="ECO:0000313" key="1">
    <source>
        <dbReference type="EMBL" id="TNV87838.1"/>
    </source>
</evidence>
<proteinExistence type="predicted"/>
<protein>
    <submittedName>
        <fullName evidence="1">Uncharacterized protein</fullName>
    </submittedName>
</protein>
<gene>
    <name evidence="1" type="ORF">FGO68_gene509</name>
</gene>
<sequence length="91" mass="10708">MQVFSNSQAYPTCNSQHQSYNLLCRYIAYTRTFRMIFEGSMTFWIFSTPDLKFSAIFSAAIVKSLILENQVFCTCTKKLRHLCHCRNTFEQ</sequence>
<comment type="caution">
    <text evidence="1">The sequence shown here is derived from an EMBL/GenBank/DDBJ whole genome shotgun (WGS) entry which is preliminary data.</text>
</comment>
<dbReference type="Proteomes" id="UP000785679">
    <property type="component" value="Unassembled WGS sequence"/>
</dbReference>
<accession>A0A8J8P6H3</accession>
<dbReference type="EMBL" id="RRYP01000201">
    <property type="protein sequence ID" value="TNV87838.1"/>
    <property type="molecule type" value="Genomic_DNA"/>
</dbReference>
<evidence type="ECO:0000313" key="2">
    <source>
        <dbReference type="Proteomes" id="UP000785679"/>
    </source>
</evidence>
<name>A0A8J8P6H3_HALGN</name>